<organism evidence="1 2">
    <name type="scientific">Paeniglutamicibacter gangotriensis</name>
    <dbReference type="NCBI Taxonomy" id="254787"/>
    <lineage>
        <taxon>Bacteria</taxon>
        <taxon>Bacillati</taxon>
        <taxon>Actinomycetota</taxon>
        <taxon>Actinomycetes</taxon>
        <taxon>Micrococcales</taxon>
        <taxon>Micrococcaceae</taxon>
        <taxon>Paeniglutamicibacter</taxon>
    </lineage>
</organism>
<comment type="caution">
    <text evidence="1">The sequence shown here is derived from an EMBL/GenBank/DDBJ whole genome shotgun (WGS) entry which is preliminary data.</text>
</comment>
<accession>A0A5B0ERL7</accession>
<dbReference type="OrthoDB" id="3831028at2"/>
<dbReference type="AlphaFoldDB" id="A0A5B0ERL7"/>
<dbReference type="Pfam" id="PF09956">
    <property type="entry name" value="Phage_cement_2"/>
    <property type="match status" value="1"/>
</dbReference>
<evidence type="ECO:0000313" key="2">
    <source>
        <dbReference type="Proteomes" id="UP000323856"/>
    </source>
</evidence>
<dbReference type="Proteomes" id="UP000323856">
    <property type="component" value="Unassembled WGS sequence"/>
</dbReference>
<evidence type="ECO:0000313" key="1">
    <source>
        <dbReference type="EMBL" id="KAA0979889.1"/>
    </source>
</evidence>
<dbReference type="RefSeq" id="WP_149618435.1">
    <property type="nucleotide sequence ID" value="NZ_VOBL01000001.1"/>
</dbReference>
<sequence length="116" mass="11758">MANNQRYSNALHITVTAPRDVLSGEPVQVGQINGVAQTSAKSGEKVTIWLDASWDIEVTGALATEGLPVYITSAGKLDASATGNKPWGVALSTKTAAAAPAEVVPLGYATPAAPAA</sequence>
<proteinExistence type="predicted"/>
<gene>
    <name evidence="1" type="ORF">FQ154_01645</name>
</gene>
<protein>
    <submittedName>
        <fullName evidence="1">DUF2190 family protein</fullName>
    </submittedName>
</protein>
<dbReference type="InterPro" id="IPR011231">
    <property type="entry name" value="Phage_VT1-Sakai_H0018"/>
</dbReference>
<reference evidence="1 2" key="1">
    <citation type="submission" date="2019-07" db="EMBL/GenBank/DDBJ databases">
        <title>Analysis of the biochemical properties, biological activity and biotechnological potential of siderophores and biosurfactants produced by Antarctic psychrotolerant bacteria.</title>
        <authorList>
            <person name="Styczynski M."/>
            <person name="Krucon T."/>
            <person name="Decewicz P."/>
            <person name="Dziewit L."/>
        </authorList>
    </citation>
    <scope>NUCLEOTIDE SEQUENCE [LARGE SCALE GENOMIC DNA]</scope>
    <source>
        <strain evidence="1 2">ANT_H27</strain>
    </source>
</reference>
<dbReference type="EMBL" id="VOBL01000001">
    <property type="protein sequence ID" value="KAA0979889.1"/>
    <property type="molecule type" value="Genomic_DNA"/>
</dbReference>
<name>A0A5B0ERL7_9MICC</name>